<evidence type="ECO:0000256" key="3">
    <source>
        <dbReference type="ARBA" id="ARBA00022723"/>
    </source>
</evidence>
<evidence type="ECO:0000256" key="5">
    <source>
        <dbReference type="ARBA" id="ARBA00022833"/>
    </source>
</evidence>
<gene>
    <name evidence="8" type="ORF">Fot_24852</name>
</gene>
<evidence type="ECO:0000256" key="4">
    <source>
        <dbReference type="ARBA" id="ARBA00022771"/>
    </source>
</evidence>
<evidence type="ECO:0000259" key="7">
    <source>
        <dbReference type="PROSITE" id="PS50089"/>
    </source>
</evidence>
<keyword evidence="3" id="KW-0479">Metal-binding</keyword>
<dbReference type="FunFam" id="3.30.40.10:FF:000781">
    <property type="entry name" value="Uncharacterized protein"/>
    <property type="match status" value="1"/>
</dbReference>
<dbReference type="Pfam" id="PF25055">
    <property type="entry name" value="DUF7792"/>
    <property type="match status" value="1"/>
</dbReference>
<dbReference type="EC" id="2.3.2.27" evidence="2"/>
<dbReference type="GO" id="GO:0061630">
    <property type="term" value="F:ubiquitin protein ligase activity"/>
    <property type="evidence" value="ECO:0007669"/>
    <property type="project" value="UniProtKB-EC"/>
</dbReference>
<dbReference type="AlphaFoldDB" id="A0ABD1U7G2"/>
<dbReference type="InterPro" id="IPR056694">
    <property type="entry name" value="DUF7792"/>
</dbReference>
<keyword evidence="4 6" id="KW-0863">Zinc-finger</keyword>
<dbReference type="SUPFAM" id="SSF57850">
    <property type="entry name" value="RING/U-box"/>
    <property type="match status" value="1"/>
</dbReference>
<reference evidence="9" key="1">
    <citation type="submission" date="2024-07" db="EMBL/GenBank/DDBJ databases">
        <title>Two chromosome-level genome assemblies of Korean endemic species Abeliophyllum distichum and Forsythia ovata (Oleaceae).</title>
        <authorList>
            <person name="Jang H."/>
        </authorList>
    </citation>
    <scope>NUCLEOTIDE SEQUENCE [LARGE SCALE GENOMIC DNA]</scope>
</reference>
<dbReference type="SMART" id="SM00184">
    <property type="entry name" value="RING"/>
    <property type="match status" value="1"/>
</dbReference>
<dbReference type="SMART" id="SM00744">
    <property type="entry name" value="RINGv"/>
    <property type="match status" value="1"/>
</dbReference>
<keyword evidence="5" id="KW-0862">Zinc</keyword>
<dbReference type="Pfam" id="PF13639">
    <property type="entry name" value="zf-RING_2"/>
    <property type="match status" value="1"/>
</dbReference>
<dbReference type="GO" id="GO:0008270">
    <property type="term" value="F:zinc ion binding"/>
    <property type="evidence" value="ECO:0007669"/>
    <property type="project" value="UniProtKB-KW"/>
</dbReference>
<keyword evidence="8" id="KW-0436">Ligase</keyword>
<dbReference type="InterPro" id="IPR001841">
    <property type="entry name" value="Znf_RING"/>
</dbReference>
<name>A0ABD1U7G2_9LAMI</name>
<comment type="caution">
    <text evidence="8">The sequence shown here is derived from an EMBL/GenBank/DDBJ whole genome shotgun (WGS) entry which is preliminary data.</text>
</comment>
<dbReference type="PANTHER" id="PTHR15710">
    <property type="entry name" value="E3 UBIQUITIN-PROTEIN LIGASE PRAJA"/>
    <property type="match status" value="1"/>
</dbReference>
<protein>
    <recommendedName>
        <fullName evidence="2">RING-type E3 ubiquitin transferase</fullName>
        <ecNumber evidence="2">2.3.2.27</ecNumber>
    </recommendedName>
</protein>
<organism evidence="8 9">
    <name type="scientific">Forsythia ovata</name>
    <dbReference type="NCBI Taxonomy" id="205694"/>
    <lineage>
        <taxon>Eukaryota</taxon>
        <taxon>Viridiplantae</taxon>
        <taxon>Streptophyta</taxon>
        <taxon>Embryophyta</taxon>
        <taxon>Tracheophyta</taxon>
        <taxon>Spermatophyta</taxon>
        <taxon>Magnoliopsida</taxon>
        <taxon>eudicotyledons</taxon>
        <taxon>Gunneridae</taxon>
        <taxon>Pentapetalae</taxon>
        <taxon>asterids</taxon>
        <taxon>lamiids</taxon>
        <taxon>Lamiales</taxon>
        <taxon>Oleaceae</taxon>
        <taxon>Forsythieae</taxon>
        <taxon>Forsythia</taxon>
    </lineage>
</organism>
<dbReference type="Gene3D" id="3.30.40.10">
    <property type="entry name" value="Zinc/RING finger domain, C3HC4 (zinc finger)"/>
    <property type="match status" value="1"/>
</dbReference>
<dbReference type="InterPro" id="IPR011016">
    <property type="entry name" value="Znf_RING-CH"/>
</dbReference>
<sequence length="356" mass="40346">MATKPLAAILPQNKQTQNLTTIEQEKRIEEVLSYPILLLDRVDEAVKEAESFKFECLEVGKKVGNLCQMLRAAVRLSTSTTAGISFYDCPLHRIAAEVSKNLEKSLALLKKCKRQSVLYLHHQQIKNEIDLQFEITKTGEEAVTCHDQPPFPVQVNIKFSCKTTLRLINPTYSEFSPEHVVAELQQPEISNSVCIKPHQFLSYRKTREIILDAIRTWPIWNFEDLIGNVIIAAWESSKSMSPNHNLLLLDVDAKVVNDHILDETAVFQGVLLQSLEESNGGSMVPARDSSIKSLERKIIDDQNNDAGSCMICLDEFPKGSKAICMPCSHMFHSNCIKKWLRTSHYCPICRFEMPTN</sequence>
<evidence type="ECO:0000256" key="2">
    <source>
        <dbReference type="ARBA" id="ARBA00012483"/>
    </source>
</evidence>
<evidence type="ECO:0000313" key="9">
    <source>
        <dbReference type="Proteomes" id="UP001604277"/>
    </source>
</evidence>
<feature type="domain" description="RING-type" evidence="7">
    <location>
        <begin position="309"/>
        <end position="350"/>
    </location>
</feature>
<dbReference type="EMBL" id="JBFOLJ010000007">
    <property type="protein sequence ID" value="KAL2520929.1"/>
    <property type="molecule type" value="Genomic_DNA"/>
</dbReference>
<dbReference type="PROSITE" id="PS50089">
    <property type="entry name" value="ZF_RING_2"/>
    <property type="match status" value="1"/>
</dbReference>
<keyword evidence="9" id="KW-1185">Reference proteome</keyword>
<accession>A0ABD1U7G2</accession>
<dbReference type="GO" id="GO:0016874">
    <property type="term" value="F:ligase activity"/>
    <property type="evidence" value="ECO:0007669"/>
    <property type="project" value="UniProtKB-KW"/>
</dbReference>
<evidence type="ECO:0000313" key="8">
    <source>
        <dbReference type="EMBL" id="KAL2520929.1"/>
    </source>
</evidence>
<comment type="catalytic activity">
    <reaction evidence="1">
        <text>S-ubiquitinyl-[E2 ubiquitin-conjugating enzyme]-L-cysteine + [acceptor protein]-L-lysine = [E2 ubiquitin-conjugating enzyme]-L-cysteine + N(6)-ubiquitinyl-[acceptor protein]-L-lysine.</text>
        <dbReference type="EC" id="2.3.2.27"/>
    </reaction>
</comment>
<dbReference type="Proteomes" id="UP001604277">
    <property type="component" value="Unassembled WGS sequence"/>
</dbReference>
<proteinExistence type="predicted"/>
<dbReference type="InterPro" id="IPR013083">
    <property type="entry name" value="Znf_RING/FYVE/PHD"/>
</dbReference>
<evidence type="ECO:0000256" key="6">
    <source>
        <dbReference type="PROSITE-ProRule" id="PRU00175"/>
    </source>
</evidence>
<evidence type="ECO:0000256" key="1">
    <source>
        <dbReference type="ARBA" id="ARBA00000900"/>
    </source>
</evidence>
<dbReference type="PANTHER" id="PTHR15710:SF77">
    <property type="entry name" value="RING-H2 FINGER PROTEIN ATL21B"/>
    <property type="match status" value="1"/>
</dbReference>